<dbReference type="Proteomes" id="UP000007881">
    <property type="component" value="Chromosome"/>
</dbReference>
<dbReference type="AlphaFoldDB" id="I0IJ57"/>
<evidence type="ECO:0000256" key="1">
    <source>
        <dbReference type="SAM" id="MobiDB-lite"/>
    </source>
</evidence>
<reference evidence="2 3" key="1">
    <citation type="submission" date="2012-02" db="EMBL/GenBank/DDBJ databases">
        <title>Complete genome sequence of Phycisphaera mikurensis NBRC 102666.</title>
        <authorList>
            <person name="Ankai A."/>
            <person name="Hosoyama A."/>
            <person name="Terui Y."/>
            <person name="Sekine M."/>
            <person name="Fukai R."/>
            <person name="Kato Y."/>
            <person name="Nakamura S."/>
            <person name="Yamada-Narita S."/>
            <person name="Kawakoshi A."/>
            <person name="Fukunaga Y."/>
            <person name="Yamazaki S."/>
            <person name="Fujita N."/>
        </authorList>
    </citation>
    <scope>NUCLEOTIDE SEQUENCE [LARGE SCALE GENOMIC DNA]</scope>
    <source>
        <strain evidence="3">NBRC 102666 / KCTC 22515 / FYK2301M01</strain>
    </source>
</reference>
<proteinExistence type="predicted"/>
<accession>I0IJ57</accession>
<dbReference type="EMBL" id="AP012338">
    <property type="protein sequence ID" value="BAM05295.1"/>
    <property type="molecule type" value="Genomic_DNA"/>
</dbReference>
<evidence type="ECO:0000313" key="2">
    <source>
        <dbReference type="EMBL" id="BAM05295.1"/>
    </source>
</evidence>
<sequence>MAFPVSDSQLLPFALNFDEALSGDPARFGLTADQAAAYRAVYTPYAAAATDLEVQRSQGLRSKQQTAARDTARDALLKVGRELYATVAANSDVSDQLKVRLGIRLRNGATPVPVPSAAPSAIVGAVRGREVTLRLFDPHTASKRGKAPGAVAAWVQTFVGDQTPADPAGWSFEGATTKYQSEVSFPASAPGGTRVWLRAAWVNGKQQAGPWSDPVSTYLQAAAPAAPANQVRPETEQTPPVRLAA</sequence>
<evidence type="ECO:0000313" key="3">
    <source>
        <dbReference type="Proteomes" id="UP000007881"/>
    </source>
</evidence>
<organism evidence="2 3">
    <name type="scientific">Phycisphaera mikurensis (strain NBRC 102666 / KCTC 22515 / FYK2301M01)</name>
    <dbReference type="NCBI Taxonomy" id="1142394"/>
    <lineage>
        <taxon>Bacteria</taxon>
        <taxon>Pseudomonadati</taxon>
        <taxon>Planctomycetota</taxon>
        <taxon>Phycisphaerae</taxon>
        <taxon>Phycisphaerales</taxon>
        <taxon>Phycisphaeraceae</taxon>
        <taxon>Phycisphaera</taxon>
    </lineage>
</organism>
<name>I0IJ57_PHYMF</name>
<keyword evidence="3" id="KW-1185">Reference proteome</keyword>
<gene>
    <name evidence="2" type="ordered locus">PSMK_31360</name>
</gene>
<protein>
    <submittedName>
        <fullName evidence="2">Uncharacterized protein</fullName>
    </submittedName>
</protein>
<dbReference type="KEGG" id="phm:PSMK_31360"/>
<dbReference type="HOGENOM" id="CLU_1132795_0_0_0"/>
<feature type="region of interest" description="Disordered" evidence="1">
    <location>
        <begin position="223"/>
        <end position="245"/>
    </location>
</feature>